<dbReference type="Gene3D" id="1.20.1070.10">
    <property type="entry name" value="Rhodopsin 7-helix transmembrane proteins"/>
    <property type="match status" value="1"/>
</dbReference>
<accession>A0A915E8B1</accession>
<proteinExistence type="predicted"/>
<dbReference type="SUPFAM" id="SSF81321">
    <property type="entry name" value="Family A G protein-coupled receptor-like"/>
    <property type="match status" value="1"/>
</dbReference>
<keyword evidence="2" id="KW-1185">Reference proteome</keyword>
<evidence type="ECO:0000313" key="3">
    <source>
        <dbReference type="WBParaSite" id="jg362"/>
    </source>
</evidence>
<keyword evidence="1" id="KW-1133">Transmembrane helix</keyword>
<organism evidence="2 3">
    <name type="scientific">Ditylenchus dipsaci</name>
    <dbReference type="NCBI Taxonomy" id="166011"/>
    <lineage>
        <taxon>Eukaryota</taxon>
        <taxon>Metazoa</taxon>
        <taxon>Ecdysozoa</taxon>
        <taxon>Nematoda</taxon>
        <taxon>Chromadorea</taxon>
        <taxon>Rhabditida</taxon>
        <taxon>Tylenchina</taxon>
        <taxon>Tylenchomorpha</taxon>
        <taxon>Sphaerularioidea</taxon>
        <taxon>Anguinidae</taxon>
        <taxon>Anguininae</taxon>
        <taxon>Ditylenchus</taxon>
    </lineage>
</organism>
<keyword evidence="1" id="KW-0812">Transmembrane</keyword>
<dbReference type="AlphaFoldDB" id="A0A915E8B1"/>
<feature type="transmembrane region" description="Helical" evidence="1">
    <location>
        <begin position="64"/>
        <end position="83"/>
    </location>
</feature>
<feature type="transmembrane region" description="Helical" evidence="1">
    <location>
        <begin position="24"/>
        <end position="43"/>
    </location>
</feature>
<evidence type="ECO:0000313" key="2">
    <source>
        <dbReference type="Proteomes" id="UP000887574"/>
    </source>
</evidence>
<dbReference type="Proteomes" id="UP000887574">
    <property type="component" value="Unplaced"/>
</dbReference>
<dbReference type="InterPro" id="IPR019424">
    <property type="entry name" value="7TM_GPCR_Srsx"/>
</dbReference>
<feature type="transmembrane region" description="Helical" evidence="1">
    <location>
        <begin position="95"/>
        <end position="120"/>
    </location>
</feature>
<evidence type="ECO:0000256" key="1">
    <source>
        <dbReference type="SAM" id="Phobius"/>
    </source>
</evidence>
<protein>
    <submittedName>
        <fullName evidence="3">Uncharacterized protein</fullName>
    </submittedName>
</protein>
<keyword evidence="1" id="KW-0472">Membrane</keyword>
<name>A0A915E8B1_9BILA</name>
<dbReference type="Pfam" id="PF10320">
    <property type="entry name" value="7TM_GPCR_Srsx"/>
    <property type="match status" value="1"/>
</dbReference>
<reference evidence="3" key="1">
    <citation type="submission" date="2022-11" db="UniProtKB">
        <authorList>
            <consortium name="WormBaseParasite"/>
        </authorList>
    </citation>
    <scope>IDENTIFICATION</scope>
</reference>
<sequence length="153" mass="17075">MLNGKQFRKVICIISDVGANLSKFVLLINLACCLCYAVIWIILKTSSLGKKGRSKVTQRIFKSLVMILLVSVLPWAMFMVFRASINPIQLSSIGLWYASSIFGSGVLLGSTADLLILYLFSTEYRAAIRRHIFKTDQTSFSNITQVKSNTNLT</sequence>
<dbReference type="WBParaSite" id="jg362">
    <property type="protein sequence ID" value="jg362"/>
    <property type="gene ID" value="jg362"/>
</dbReference>